<name>A0AAD2I0B3_9AGAR</name>
<feature type="region of interest" description="Disordered" evidence="1">
    <location>
        <begin position="461"/>
        <end position="628"/>
    </location>
</feature>
<accession>A0AAD2I0B3</accession>
<feature type="compositionally biased region" description="Basic and acidic residues" evidence="1">
    <location>
        <begin position="339"/>
        <end position="353"/>
    </location>
</feature>
<gene>
    <name evidence="2" type="ORF">MYCIT1_LOCUS36320</name>
</gene>
<reference evidence="2" key="1">
    <citation type="submission" date="2023-11" db="EMBL/GenBank/DDBJ databases">
        <authorList>
            <person name="De Vega J J."/>
            <person name="De Vega J J."/>
        </authorList>
    </citation>
    <scope>NUCLEOTIDE SEQUENCE</scope>
</reference>
<dbReference type="Gene3D" id="3.60.10.10">
    <property type="entry name" value="Endonuclease/exonuclease/phosphatase"/>
    <property type="match status" value="1"/>
</dbReference>
<evidence type="ECO:0000313" key="3">
    <source>
        <dbReference type="Proteomes" id="UP001295794"/>
    </source>
</evidence>
<feature type="compositionally biased region" description="Polar residues" evidence="1">
    <location>
        <begin position="551"/>
        <end position="562"/>
    </location>
</feature>
<keyword evidence="3" id="KW-1185">Reference proteome</keyword>
<dbReference type="Proteomes" id="UP001295794">
    <property type="component" value="Unassembled WGS sequence"/>
</dbReference>
<feature type="region of interest" description="Disordered" evidence="1">
    <location>
        <begin position="1"/>
        <end position="32"/>
    </location>
</feature>
<proteinExistence type="predicted"/>
<feature type="region of interest" description="Disordered" evidence="1">
    <location>
        <begin position="334"/>
        <end position="406"/>
    </location>
</feature>
<feature type="compositionally biased region" description="Acidic residues" evidence="1">
    <location>
        <begin position="354"/>
        <end position="370"/>
    </location>
</feature>
<sequence>MMTDETPHPTYVRPTKEEFATQTPTGRDENPHLKLIAERPAPRPNTNGENPFQRIQGGTFPEHHISSERLLRGVSQEQRETIEKWGVGKTIALVFAVGGQHLFDTLKDEIEKTVKLSLSGITKNVPIYYYTPILDSGSKSGGKYADPMVAFLRCDDPATHTAILAEPFIAVNTKIAYWPSSMAERRSWTVMYMELSATTNKEEMKGQIRGTVREVMHTDEEIAQVIDRITQMEPGPRDERIDSLALSVDAQYLDHESKPVIVIYMDRRKGSEPEQETLGELLRKKVYVTDAIQYKPIVDKFTGKIRECVICKLDDHPSYLCPFTRAKWWGPPDQISALPKDHPLVEKNKREGDGTEEAEEAGTEAEDGLGLEEAAHCRPGAQPDPAKSTGCTRKSTGRETGEGTRISMVTKVTIEMRRNGGTYLGRSPPVGSPDMHKALAKSGSYLTFATEGLNNSLHAQNEQTTTDEHAAERALTTTESRGVRGSATGLETPEERNRVGGELANRRPEATRDGSHTPNGNGAYQVTEDGPRGATLDAAGGPGDTNRGVDAQQTRRAQQETPTQDEHGAATGESVNRTHGDHEEVRPSDNNIQNGHARPSNTRDTNRTNPDNPEPRTQEHSKRSKKTMKAAMKLAGLNIRGHGNTNVHHPDNKWLGVWQIMREEKIAILVIGEAHMNLERKNEIDKLFGRKMHLEFTEAPGNTNSAGLAVVMNKNMIATEGVRTWEVIQGRAMILETKHADGSPLSVLGVYAPNDAAANRKFWEEINKYFDDNPRVRKPDTMIGDMNMVEGAIDRLPTHSDNNNTVNALDELKIRLRIIDGWRETYPETRDYTFRQPAALGGSLSRIDRIYVKRDTFSNTFDWGIKRVGIETDHDMTWMKITTERAPTVGRGRWAWPAHVIKDKVLAEYIQETGMELERELKEITASEDRRTRDRNAQTLWAAFKSKIGGKARERAKTLTPKIIQEIAELELKLENNQTAKKEIQL</sequence>
<protein>
    <recommendedName>
        <fullName evidence="4">DNase I-like protein</fullName>
    </recommendedName>
</protein>
<feature type="compositionally biased region" description="Low complexity" evidence="1">
    <location>
        <begin position="598"/>
        <end position="611"/>
    </location>
</feature>
<dbReference type="EMBL" id="CAVNYO010000471">
    <property type="protein sequence ID" value="CAK5283637.1"/>
    <property type="molecule type" value="Genomic_DNA"/>
</dbReference>
<organism evidence="2 3">
    <name type="scientific">Mycena citricolor</name>
    <dbReference type="NCBI Taxonomy" id="2018698"/>
    <lineage>
        <taxon>Eukaryota</taxon>
        <taxon>Fungi</taxon>
        <taxon>Dikarya</taxon>
        <taxon>Basidiomycota</taxon>
        <taxon>Agaricomycotina</taxon>
        <taxon>Agaricomycetes</taxon>
        <taxon>Agaricomycetidae</taxon>
        <taxon>Agaricales</taxon>
        <taxon>Marasmiineae</taxon>
        <taxon>Mycenaceae</taxon>
        <taxon>Mycena</taxon>
    </lineage>
</organism>
<evidence type="ECO:0000313" key="2">
    <source>
        <dbReference type="EMBL" id="CAK5283637.1"/>
    </source>
</evidence>
<evidence type="ECO:0000256" key="1">
    <source>
        <dbReference type="SAM" id="MobiDB-lite"/>
    </source>
</evidence>
<evidence type="ECO:0008006" key="4">
    <source>
        <dbReference type="Google" id="ProtNLM"/>
    </source>
</evidence>
<comment type="caution">
    <text evidence="2">The sequence shown here is derived from an EMBL/GenBank/DDBJ whole genome shotgun (WGS) entry which is preliminary data.</text>
</comment>
<feature type="compositionally biased region" description="Basic and acidic residues" evidence="1">
    <location>
        <begin position="576"/>
        <end position="587"/>
    </location>
</feature>
<dbReference type="SUPFAM" id="SSF56219">
    <property type="entry name" value="DNase I-like"/>
    <property type="match status" value="1"/>
</dbReference>
<feature type="compositionally biased region" description="Basic and acidic residues" evidence="1">
    <location>
        <begin position="493"/>
        <end position="515"/>
    </location>
</feature>
<dbReference type="InterPro" id="IPR036691">
    <property type="entry name" value="Endo/exonu/phosph_ase_sf"/>
</dbReference>
<dbReference type="AlphaFoldDB" id="A0AAD2I0B3"/>